<sequence length="146" mass="16265">MNQNKVNCDQALAFITLILDGETSAVIDISQDFNSEFGESLTIHFQECSPCESEMAHEREVLNTLKKYMTNECCEQAPEELQQRLHEQTELLAAQMAAQAGFAGLNLGGLPGVSTQVTTTYSRTEITIDGETHVEIETSHEIRHDF</sequence>
<gene>
    <name evidence="1" type="ORF">UFOPK1778_00310</name>
</gene>
<dbReference type="EMBL" id="CAEZUD010000009">
    <property type="protein sequence ID" value="CAB4585595.1"/>
    <property type="molecule type" value="Genomic_DNA"/>
</dbReference>
<organism evidence="1">
    <name type="scientific">freshwater metagenome</name>
    <dbReference type="NCBI Taxonomy" id="449393"/>
    <lineage>
        <taxon>unclassified sequences</taxon>
        <taxon>metagenomes</taxon>
        <taxon>ecological metagenomes</taxon>
    </lineage>
</organism>
<dbReference type="AlphaFoldDB" id="A0A6J6FDY1"/>
<name>A0A6J6FDY1_9ZZZZ</name>
<protein>
    <submittedName>
        <fullName evidence="1">Unannotated protein</fullName>
    </submittedName>
</protein>
<accession>A0A6J6FDY1</accession>
<evidence type="ECO:0000313" key="1">
    <source>
        <dbReference type="EMBL" id="CAB4585595.1"/>
    </source>
</evidence>
<proteinExistence type="predicted"/>
<reference evidence="1" key="1">
    <citation type="submission" date="2020-05" db="EMBL/GenBank/DDBJ databases">
        <authorList>
            <person name="Chiriac C."/>
            <person name="Salcher M."/>
            <person name="Ghai R."/>
            <person name="Kavagutti S V."/>
        </authorList>
    </citation>
    <scope>NUCLEOTIDE SEQUENCE</scope>
</reference>